<evidence type="ECO:0000256" key="2">
    <source>
        <dbReference type="SAM" id="Phobius"/>
    </source>
</evidence>
<feature type="region of interest" description="Disordered" evidence="1">
    <location>
        <begin position="132"/>
        <end position="168"/>
    </location>
</feature>
<accession>A0ABR8MNP5</accession>
<reference evidence="3 4" key="1">
    <citation type="submission" date="2020-09" db="EMBL/GenBank/DDBJ databases">
        <title>Paenibacillus sp. strain PR3 16S rRNA gene Genome sequencing and assembly.</title>
        <authorList>
            <person name="Kim J."/>
        </authorList>
    </citation>
    <scope>NUCLEOTIDE SEQUENCE [LARGE SCALE GENOMIC DNA]</scope>
    <source>
        <strain evidence="3 4">PR3</strain>
    </source>
</reference>
<keyword evidence="2" id="KW-1133">Transmembrane helix</keyword>
<evidence type="ECO:0000313" key="3">
    <source>
        <dbReference type="EMBL" id="MBD3917633.1"/>
    </source>
</evidence>
<feature type="transmembrane region" description="Helical" evidence="2">
    <location>
        <begin position="464"/>
        <end position="483"/>
    </location>
</feature>
<dbReference type="Proteomes" id="UP000609346">
    <property type="component" value="Unassembled WGS sequence"/>
</dbReference>
<keyword evidence="4" id="KW-1185">Reference proteome</keyword>
<name>A0ABR8MNP5_9BACL</name>
<feature type="transmembrane region" description="Helical" evidence="2">
    <location>
        <begin position="426"/>
        <end position="452"/>
    </location>
</feature>
<proteinExistence type="predicted"/>
<sequence>MPTISVSLLNIDQLTSSLGRAQKVINRTIRVAERLRETLQRPLSMSADTGQALNQMERARRRLQIARPVDIGVRIVVQNMGDIRAVRRRIDAELSTIRANIQVTLPTSINRMFTNLQRLVMRMQASIRRLSSINGNRGQPLPGPDAGLDQDNSDNESEQSNSTKGKGGARVKNVVGYLKGMAKSSLLFAGAQIVPAVAGSMEQQDLKDTFIARTGKEDVGTAMFEKFKQEALAMGQDVTQSLQGTLSLFPVTQNTDQLSQFNEVAAHLSAFDLSGGGIMDAASALKEALGGDVGSLAASYNIPEAELDKFNIGSFGPSNIDGFLQSLNQLMEQQKLGDQAYQTKMASPANQVKTLGNNAKSALADAGDSIVQSLLPVVSMLNQMFQQGQIQAFFHAMGTAIGWVTSLLAVLVQGALWFGGVIANNWGIFSSVLGGIAALIGMLLIPMLWSMIPPLAAIVAEWLLLNWPILAVAAFIGVVMFVLQKFGVTAADVIGAIVGAFTWLGGVIYNLIAVWWNYFASFAEFLKNLLIDPTYAIQKLFYDLATMFGGYMVNMLRNAEGFAGGFMETILGAINGILKGFNWLSKKIEKLTGVDLGTVDLFDTTNVHAMSERLQGMLDKLEKPVSDKSVVTVPRMEMKDLSNEYAYGAKAGSSFANSFHYKKPSVDNEVLDQWNSTQQPMATNGNRNINKVNEVGKINDQVDVSSEDLQTMRELAEMQNIQNFVTLQPQLSFGDTHIRQDGRSVDEIITNIKTRLQEELVSSARGVYG</sequence>
<keyword evidence="2" id="KW-0812">Transmembrane</keyword>
<keyword evidence="2" id="KW-0472">Membrane</keyword>
<feature type="transmembrane region" description="Helical" evidence="2">
    <location>
        <begin position="392"/>
        <end position="419"/>
    </location>
</feature>
<evidence type="ECO:0008006" key="5">
    <source>
        <dbReference type="Google" id="ProtNLM"/>
    </source>
</evidence>
<organism evidence="3 4">
    <name type="scientific">Paenibacillus terricola</name>
    <dbReference type="NCBI Taxonomy" id="2763503"/>
    <lineage>
        <taxon>Bacteria</taxon>
        <taxon>Bacillati</taxon>
        <taxon>Bacillota</taxon>
        <taxon>Bacilli</taxon>
        <taxon>Bacillales</taxon>
        <taxon>Paenibacillaceae</taxon>
        <taxon>Paenibacillus</taxon>
    </lineage>
</organism>
<protein>
    <recommendedName>
        <fullName evidence="5">Tail length tape measure protein</fullName>
    </recommendedName>
</protein>
<evidence type="ECO:0000313" key="4">
    <source>
        <dbReference type="Proteomes" id="UP000609346"/>
    </source>
</evidence>
<dbReference type="EMBL" id="JACXZA010000001">
    <property type="protein sequence ID" value="MBD3917633.1"/>
    <property type="molecule type" value="Genomic_DNA"/>
</dbReference>
<evidence type="ECO:0000256" key="1">
    <source>
        <dbReference type="SAM" id="MobiDB-lite"/>
    </source>
</evidence>
<gene>
    <name evidence="3" type="ORF">H8B09_02625</name>
</gene>
<dbReference type="RefSeq" id="WP_191201913.1">
    <property type="nucleotide sequence ID" value="NZ_JACXZA010000001.1"/>
</dbReference>
<comment type="caution">
    <text evidence="3">The sequence shown here is derived from an EMBL/GenBank/DDBJ whole genome shotgun (WGS) entry which is preliminary data.</text>
</comment>
<feature type="transmembrane region" description="Helical" evidence="2">
    <location>
        <begin position="495"/>
        <end position="518"/>
    </location>
</feature>